<keyword evidence="2" id="KW-1185">Reference proteome</keyword>
<evidence type="ECO:0000313" key="2">
    <source>
        <dbReference type="Proteomes" id="UP001151478"/>
    </source>
</evidence>
<protein>
    <submittedName>
        <fullName evidence="1">Uncharacterized protein</fullName>
    </submittedName>
</protein>
<name>A0ABT5SD59_9FLAO</name>
<reference evidence="1" key="1">
    <citation type="submission" date="2023-02" db="EMBL/GenBank/DDBJ databases">
        <title>Polaribacter ponticola sp. nov., isolated from seawater.</title>
        <authorList>
            <person name="Baek J.H."/>
            <person name="Kim J.M."/>
            <person name="Choi D.G."/>
            <person name="Jeon C.O."/>
        </authorList>
    </citation>
    <scope>NUCLEOTIDE SEQUENCE</scope>
    <source>
        <strain evidence="1">MSW5</strain>
    </source>
</reference>
<dbReference type="Proteomes" id="UP001151478">
    <property type="component" value="Unassembled WGS sequence"/>
</dbReference>
<gene>
    <name evidence="1" type="ORF">N5A56_014190</name>
</gene>
<comment type="caution">
    <text evidence="1">The sequence shown here is derived from an EMBL/GenBank/DDBJ whole genome shotgun (WGS) entry which is preliminary data.</text>
</comment>
<evidence type="ECO:0000313" key="1">
    <source>
        <dbReference type="EMBL" id="MDD7915495.1"/>
    </source>
</evidence>
<accession>A0ABT5SD59</accession>
<proteinExistence type="predicted"/>
<organism evidence="1 2">
    <name type="scientific">Polaribacter ponticola</name>
    <dbReference type="NCBI Taxonomy" id="2978475"/>
    <lineage>
        <taxon>Bacteria</taxon>
        <taxon>Pseudomonadati</taxon>
        <taxon>Bacteroidota</taxon>
        <taxon>Flavobacteriia</taxon>
        <taxon>Flavobacteriales</taxon>
        <taxon>Flavobacteriaceae</taxon>
    </lineage>
</organism>
<dbReference type="RefSeq" id="WP_265726040.1">
    <property type="nucleotide sequence ID" value="NZ_JAOSLC020000003.1"/>
</dbReference>
<dbReference type="EMBL" id="JAOSLC020000003">
    <property type="protein sequence ID" value="MDD7915495.1"/>
    <property type="molecule type" value="Genomic_DNA"/>
</dbReference>
<sequence length="134" mass="15669">MQTRDYDDYVYISSSLGFRKVNDAGNKVFLDIETDGYCNLYADNISVSYLHSMNNFQINAIHYFEENYQLVFKILLIYLSKFYKNPKLLLGFRHVNVLNDYKDDMCYLEYVFIDSKGSSISIKMGKNQVISSSL</sequence>